<dbReference type="EMBL" id="EQ973793">
    <property type="protein sequence ID" value="EEF46768.1"/>
    <property type="molecule type" value="Genomic_DNA"/>
</dbReference>
<dbReference type="InParanoid" id="B9RPF4"/>
<sequence length="65" mass="7598">MDHTLAEAEGEDEHKRMFHKQVNMWQNDNIDLRCESLEPCLAVLKGLEKVHGPVSCSQERRTRLH</sequence>
<organism evidence="1 2">
    <name type="scientific">Ricinus communis</name>
    <name type="common">Castor bean</name>
    <dbReference type="NCBI Taxonomy" id="3988"/>
    <lineage>
        <taxon>Eukaryota</taxon>
        <taxon>Viridiplantae</taxon>
        <taxon>Streptophyta</taxon>
        <taxon>Embryophyta</taxon>
        <taxon>Tracheophyta</taxon>
        <taxon>Spermatophyta</taxon>
        <taxon>Magnoliopsida</taxon>
        <taxon>eudicotyledons</taxon>
        <taxon>Gunneridae</taxon>
        <taxon>Pentapetalae</taxon>
        <taxon>rosids</taxon>
        <taxon>fabids</taxon>
        <taxon>Malpighiales</taxon>
        <taxon>Euphorbiaceae</taxon>
        <taxon>Acalyphoideae</taxon>
        <taxon>Acalypheae</taxon>
        <taxon>Ricinus</taxon>
    </lineage>
</organism>
<keyword evidence="2" id="KW-1185">Reference proteome</keyword>
<protein>
    <submittedName>
        <fullName evidence="1">Uncharacterized protein</fullName>
    </submittedName>
</protein>
<reference evidence="2" key="1">
    <citation type="journal article" date="2010" name="Nat. Biotechnol.">
        <title>Draft genome sequence of the oilseed species Ricinus communis.</title>
        <authorList>
            <person name="Chan A.P."/>
            <person name="Crabtree J."/>
            <person name="Zhao Q."/>
            <person name="Lorenzi H."/>
            <person name="Orvis J."/>
            <person name="Puiu D."/>
            <person name="Melake-Berhan A."/>
            <person name="Jones K.M."/>
            <person name="Redman J."/>
            <person name="Chen G."/>
            <person name="Cahoon E.B."/>
            <person name="Gedil M."/>
            <person name="Stanke M."/>
            <person name="Haas B.J."/>
            <person name="Wortman J.R."/>
            <person name="Fraser-Liggett C.M."/>
            <person name="Ravel J."/>
            <person name="Rabinowicz P.D."/>
        </authorList>
    </citation>
    <scope>NUCLEOTIDE SEQUENCE [LARGE SCALE GENOMIC DNA]</scope>
    <source>
        <strain evidence="2">cv. Hale</strain>
    </source>
</reference>
<evidence type="ECO:0000313" key="2">
    <source>
        <dbReference type="Proteomes" id="UP000008311"/>
    </source>
</evidence>
<dbReference type="AlphaFoldDB" id="B9RPF4"/>
<accession>B9RPF4</accession>
<dbReference type="Proteomes" id="UP000008311">
    <property type="component" value="Unassembled WGS sequence"/>
</dbReference>
<proteinExistence type="predicted"/>
<gene>
    <name evidence="1" type="ORF">RCOM_1369170</name>
</gene>
<evidence type="ECO:0000313" key="1">
    <source>
        <dbReference type="EMBL" id="EEF46768.1"/>
    </source>
</evidence>
<name>B9RPF4_RICCO</name>